<evidence type="ECO:0000313" key="12">
    <source>
        <dbReference type="EMBL" id="GCD19655.1"/>
    </source>
</evidence>
<keyword evidence="8 11" id="KW-0570">Pentose shunt</keyword>
<evidence type="ECO:0000256" key="5">
    <source>
        <dbReference type="ARBA" id="ARBA00013151"/>
    </source>
</evidence>
<keyword evidence="9 11" id="KW-0704">Schiff base</keyword>
<dbReference type="GO" id="GO:0005737">
    <property type="term" value="C:cytoplasm"/>
    <property type="evidence" value="ECO:0007669"/>
    <property type="project" value="UniProtKB-SubCell"/>
</dbReference>
<evidence type="ECO:0000256" key="10">
    <source>
        <dbReference type="ARBA" id="ARBA00048810"/>
    </source>
</evidence>
<name>A0A401UYF5_9CELL</name>
<dbReference type="InterPro" id="IPR004732">
    <property type="entry name" value="Transaldolase_2"/>
</dbReference>
<dbReference type="NCBIfam" id="NF002881">
    <property type="entry name" value="PRK03343.1"/>
    <property type="match status" value="1"/>
</dbReference>
<dbReference type="PIRSF" id="PIRSF036915">
    <property type="entry name" value="Trnald_Bac_Plnt"/>
    <property type="match status" value="1"/>
</dbReference>
<dbReference type="PANTHER" id="PTHR10683">
    <property type="entry name" value="TRANSALDOLASE"/>
    <property type="match status" value="1"/>
</dbReference>
<evidence type="ECO:0000256" key="3">
    <source>
        <dbReference type="ARBA" id="ARBA00004857"/>
    </source>
</evidence>
<evidence type="ECO:0000256" key="6">
    <source>
        <dbReference type="ARBA" id="ARBA00022490"/>
    </source>
</evidence>
<evidence type="ECO:0000256" key="7">
    <source>
        <dbReference type="ARBA" id="ARBA00022679"/>
    </source>
</evidence>
<gene>
    <name evidence="12" type="primary">talA</name>
    <name evidence="11" type="synonym">tal</name>
    <name evidence="12" type="ORF">CTKZ_12170</name>
</gene>
<dbReference type="UniPathway" id="UPA00115">
    <property type="reaction ID" value="UER00414"/>
</dbReference>
<dbReference type="NCBIfam" id="TIGR00876">
    <property type="entry name" value="tal_mycobact"/>
    <property type="match status" value="1"/>
</dbReference>
<evidence type="ECO:0000256" key="1">
    <source>
        <dbReference type="ARBA" id="ARBA00003518"/>
    </source>
</evidence>
<reference evidence="12 13" key="1">
    <citation type="submission" date="2018-11" db="EMBL/GenBank/DDBJ databases">
        <title>Draft genome sequence of Cellulomonas takizawaensis strain TKZ-21.</title>
        <authorList>
            <person name="Yamamura H."/>
            <person name="Hayashi T."/>
            <person name="Hamada M."/>
            <person name="Serisawa Y."/>
            <person name="Matsuyama K."/>
            <person name="Nakagawa Y."/>
            <person name="Otoguro M."/>
            <person name="Yanagida F."/>
            <person name="Hayakawa M."/>
        </authorList>
    </citation>
    <scope>NUCLEOTIDE SEQUENCE [LARGE SCALE GENOMIC DNA]</scope>
    <source>
        <strain evidence="12 13">TKZ-21</strain>
    </source>
</reference>
<dbReference type="EC" id="2.2.1.2" evidence="5 11"/>
<keyword evidence="13" id="KW-1185">Reference proteome</keyword>
<dbReference type="OrthoDB" id="9809101at2"/>
<sequence>MAPSSTPVARLTEAGVAIWLDDLSRERLRTGDLADLVEDLGVVGVTTNPTIFASALSKGDAYDEQLRELAAEGVDLDEAVFRITTDDVRAAADVLRPVYDRTAGVDGRVSIEVDPRLARDTEGTIASAKALWSTVDRPNVFIKIPATVEGLPAITAVLAEGISVNVTLIFSLDRYRAVLDAFLAGLEQARENGHDLAPIASVASFFVSRVDAAIDPTLDELGTPEAAELRGKAALANARLAYGVYEEVAGGERWQSLAAAGAHPQRPLWASTGVKDTAYPDTLYVDELVVAGVVNTMPEATLRAVADHGGDAHDTVTGTGAASAEVIDRLAELGVDLDEVTVQLEEEGVSKFEASWEQLLSTVRTGLSEAQAQVAAGEAR</sequence>
<dbReference type="PANTHER" id="PTHR10683:SF31">
    <property type="entry name" value="TRANSALDOLASE"/>
    <property type="match status" value="1"/>
</dbReference>
<dbReference type="HAMAP" id="MF_00493">
    <property type="entry name" value="Transaldolase_2"/>
    <property type="match status" value="1"/>
</dbReference>
<evidence type="ECO:0000256" key="9">
    <source>
        <dbReference type="ARBA" id="ARBA00023270"/>
    </source>
</evidence>
<dbReference type="InterPro" id="IPR001585">
    <property type="entry name" value="TAL/FSA"/>
</dbReference>
<dbReference type="EMBL" id="BHYL01000086">
    <property type="protein sequence ID" value="GCD19655.1"/>
    <property type="molecule type" value="Genomic_DNA"/>
</dbReference>
<comment type="caution">
    <text evidence="12">The sequence shown here is derived from an EMBL/GenBank/DDBJ whole genome shotgun (WGS) entry which is preliminary data.</text>
</comment>
<evidence type="ECO:0000256" key="11">
    <source>
        <dbReference type="HAMAP-Rule" id="MF_00493"/>
    </source>
</evidence>
<dbReference type="InterPro" id="IPR013785">
    <property type="entry name" value="Aldolase_TIM"/>
</dbReference>
<dbReference type="CDD" id="cd00955">
    <property type="entry name" value="Transaldolase_like"/>
    <property type="match status" value="1"/>
</dbReference>
<dbReference type="Proteomes" id="UP000288246">
    <property type="component" value="Unassembled WGS sequence"/>
</dbReference>
<dbReference type="Pfam" id="PF00923">
    <property type="entry name" value="TAL_FSA"/>
    <property type="match status" value="1"/>
</dbReference>
<dbReference type="GO" id="GO:0005975">
    <property type="term" value="P:carbohydrate metabolic process"/>
    <property type="evidence" value="ECO:0007669"/>
    <property type="project" value="InterPro"/>
</dbReference>
<dbReference type="GO" id="GO:0004801">
    <property type="term" value="F:transaldolase activity"/>
    <property type="evidence" value="ECO:0007669"/>
    <property type="project" value="UniProtKB-UniRule"/>
</dbReference>
<dbReference type="PROSITE" id="PS00958">
    <property type="entry name" value="TRANSALDOLASE_2"/>
    <property type="match status" value="1"/>
</dbReference>
<dbReference type="PROSITE" id="PS01054">
    <property type="entry name" value="TRANSALDOLASE_1"/>
    <property type="match status" value="1"/>
</dbReference>
<evidence type="ECO:0000256" key="4">
    <source>
        <dbReference type="ARBA" id="ARBA00008426"/>
    </source>
</evidence>
<dbReference type="SUPFAM" id="SSF51569">
    <property type="entry name" value="Aldolase"/>
    <property type="match status" value="1"/>
</dbReference>
<comment type="similarity">
    <text evidence="4 11">Belongs to the transaldolase family. Type 2 subfamily.</text>
</comment>
<protein>
    <recommendedName>
        <fullName evidence="5 11">Transaldolase</fullName>
        <ecNumber evidence="5 11">2.2.1.2</ecNumber>
    </recommendedName>
</protein>
<dbReference type="RefSeq" id="WP_124342191.1">
    <property type="nucleotide sequence ID" value="NZ_BHYL01000086.1"/>
</dbReference>
<dbReference type="GO" id="GO:0006098">
    <property type="term" value="P:pentose-phosphate shunt"/>
    <property type="evidence" value="ECO:0007669"/>
    <property type="project" value="UniProtKB-UniRule"/>
</dbReference>
<evidence type="ECO:0000256" key="8">
    <source>
        <dbReference type="ARBA" id="ARBA00023126"/>
    </source>
</evidence>
<proteinExistence type="inferred from homology"/>
<organism evidence="12 13">
    <name type="scientific">Cellulomonas algicola</name>
    <dbReference type="NCBI Taxonomy" id="2071633"/>
    <lineage>
        <taxon>Bacteria</taxon>
        <taxon>Bacillati</taxon>
        <taxon>Actinomycetota</taxon>
        <taxon>Actinomycetes</taxon>
        <taxon>Micrococcales</taxon>
        <taxon>Cellulomonadaceae</taxon>
        <taxon>Cellulomonas</taxon>
    </lineage>
</organism>
<evidence type="ECO:0000256" key="2">
    <source>
        <dbReference type="ARBA" id="ARBA00004496"/>
    </source>
</evidence>
<dbReference type="AlphaFoldDB" id="A0A401UYF5"/>
<dbReference type="InterPro" id="IPR018225">
    <property type="entry name" value="Transaldolase_AS"/>
</dbReference>
<comment type="function">
    <text evidence="1 11">Transaldolase is important for the balance of metabolites in the pentose-phosphate pathway.</text>
</comment>
<comment type="subcellular location">
    <subcellularLocation>
        <location evidence="2 11">Cytoplasm</location>
    </subcellularLocation>
</comment>
<comment type="pathway">
    <text evidence="3 11">Carbohydrate degradation; pentose phosphate pathway; D-glyceraldehyde 3-phosphate and beta-D-fructose 6-phosphate from D-ribose 5-phosphate and D-xylulose 5-phosphate (non-oxidative stage): step 2/3.</text>
</comment>
<comment type="catalytic activity">
    <reaction evidence="10 11">
        <text>D-sedoheptulose 7-phosphate + D-glyceraldehyde 3-phosphate = D-erythrose 4-phosphate + beta-D-fructose 6-phosphate</text>
        <dbReference type="Rhea" id="RHEA:17053"/>
        <dbReference type="ChEBI" id="CHEBI:16897"/>
        <dbReference type="ChEBI" id="CHEBI:57483"/>
        <dbReference type="ChEBI" id="CHEBI:57634"/>
        <dbReference type="ChEBI" id="CHEBI:59776"/>
        <dbReference type="EC" id="2.2.1.2"/>
    </reaction>
</comment>
<accession>A0A401UYF5</accession>
<keyword evidence="7 11" id="KW-0808">Transferase</keyword>
<evidence type="ECO:0000313" key="13">
    <source>
        <dbReference type="Proteomes" id="UP000288246"/>
    </source>
</evidence>
<dbReference type="Gene3D" id="3.20.20.70">
    <property type="entry name" value="Aldolase class I"/>
    <property type="match status" value="1"/>
</dbReference>
<keyword evidence="6 11" id="KW-0963">Cytoplasm</keyword>
<feature type="active site" description="Schiff-base intermediate with substrate" evidence="11">
    <location>
        <position position="143"/>
    </location>
</feature>